<feature type="domain" description="C2H2-type" evidence="12">
    <location>
        <begin position="83"/>
        <end position="110"/>
    </location>
</feature>
<organism evidence="13 14">
    <name type="scientific">Larinioides sclopetarius</name>
    <dbReference type="NCBI Taxonomy" id="280406"/>
    <lineage>
        <taxon>Eukaryota</taxon>
        <taxon>Metazoa</taxon>
        <taxon>Ecdysozoa</taxon>
        <taxon>Arthropoda</taxon>
        <taxon>Chelicerata</taxon>
        <taxon>Arachnida</taxon>
        <taxon>Araneae</taxon>
        <taxon>Araneomorphae</taxon>
        <taxon>Entelegynae</taxon>
        <taxon>Araneoidea</taxon>
        <taxon>Araneidae</taxon>
        <taxon>Larinioides</taxon>
    </lineage>
</organism>
<feature type="domain" description="C2H2-type" evidence="12">
    <location>
        <begin position="197"/>
        <end position="224"/>
    </location>
</feature>
<dbReference type="GO" id="GO:0000977">
    <property type="term" value="F:RNA polymerase II transcription regulatory region sequence-specific DNA binding"/>
    <property type="evidence" value="ECO:0007669"/>
    <property type="project" value="TreeGrafter"/>
</dbReference>
<dbReference type="InterPro" id="IPR013087">
    <property type="entry name" value="Znf_C2H2_type"/>
</dbReference>
<comment type="caution">
    <text evidence="13">The sequence shown here is derived from an EMBL/GenBank/DDBJ whole genome shotgun (WGS) entry which is preliminary data.</text>
</comment>
<evidence type="ECO:0000256" key="10">
    <source>
        <dbReference type="PROSITE-ProRule" id="PRU00042"/>
    </source>
</evidence>
<evidence type="ECO:0000313" key="13">
    <source>
        <dbReference type="EMBL" id="CAL1291607.1"/>
    </source>
</evidence>
<dbReference type="AlphaFoldDB" id="A0AAV2B672"/>
<evidence type="ECO:0000259" key="12">
    <source>
        <dbReference type="PROSITE" id="PS50157"/>
    </source>
</evidence>
<dbReference type="InterPro" id="IPR036236">
    <property type="entry name" value="Znf_C2H2_sf"/>
</dbReference>
<comment type="function">
    <text evidence="1">May be involved in transcriptional regulation.</text>
</comment>
<dbReference type="PROSITE" id="PS00028">
    <property type="entry name" value="ZINC_FINGER_C2H2_1"/>
    <property type="match status" value="5"/>
</dbReference>
<sequence>MFMNETCISKRNSPPDVFKEESTESSKFTENFVPYTGQSSTSCEISQNENLKIKHFERETCEKPLNDRKKDSSLQIHKNEKPFICNICGQNFPNKSSLKTHSLIHKAEGEKRFVCEICSKAFSYISNLKSHLLIHFKEKPHVCEICNKAFTLKNALKSHMVTHTKIKSHVCDICSKAFALKQALISHLLIHTKEKPHICQICNKAFTQSSNLKSHMLIHTKEKPHVCEICSKAFALRLVDWPAVPITVPCGRKEEEARKTEECHYCGKVVSQCSVLKADEKRGDEWVLKIKERIYLKTQIW</sequence>
<keyword evidence="8" id="KW-0804">Transcription</keyword>
<dbReference type="FunFam" id="3.30.160.60:FF:000634">
    <property type="entry name" value="Zinc finger X-chromosomal protein"/>
    <property type="match status" value="1"/>
</dbReference>
<dbReference type="GO" id="GO:0008270">
    <property type="term" value="F:zinc ion binding"/>
    <property type="evidence" value="ECO:0007669"/>
    <property type="project" value="UniProtKB-KW"/>
</dbReference>
<proteinExistence type="predicted"/>
<dbReference type="EMBL" id="CAXIEN010000286">
    <property type="protein sequence ID" value="CAL1291607.1"/>
    <property type="molecule type" value="Genomic_DNA"/>
</dbReference>
<dbReference type="FunFam" id="3.30.160.60:FF:000624">
    <property type="entry name" value="zinc finger protein 697"/>
    <property type="match status" value="1"/>
</dbReference>
<accession>A0AAV2B672</accession>
<dbReference type="Pfam" id="PF00096">
    <property type="entry name" value="zf-C2H2"/>
    <property type="match status" value="4"/>
</dbReference>
<evidence type="ECO:0000256" key="8">
    <source>
        <dbReference type="ARBA" id="ARBA00023163"/>
    </source>
</evidence>
<dbReference type="Pfam" id="PF13912">
    <property type="entry name" value="zf-C2H2_6"/>
    <property type="match status" value="1"/>
</dbReference>
<keyword evidence="5 10" id="KW-0863">Zinc-finger</keyword>
<dbReference type="InterPro" id="IPR050717">
    <property type="entry name" value="C2H2-ZF_Transcription_Reg"/>
</dbReference>
<dbReference type="GO" id="GO:0000981">
    <property type="term" value="F:DNA-binding transcription factor activity, RNA polymerase II-specific"/>
    <property type="evidence" value="ECO:0007669"/>
    <property type="project" value="TreeGrafter"/>
</dbReference>
<dbReference type="PANTHER" id="PTHR14196:SF12">
    <property type="entry name" value="ZINC FINGER PROTEIN 208-LIKE"/>
    <property type="match status" value="1"/>
</dbReference>
<dbReference type="Proteomes" id="UP001497382">
    <property type="component" value="Unassembled WGS sequence"/>
</dbReference>
<dbReference type="SMART" id="SM00355">
    <property type="entry name" value="ZnF_C2H2"/>
    <property type="match status" value="5"/>
</dbReference>
<feature type="domain" description="C2H2-type" evidence="12">
    <location>
        <begin position="169"/>
        <end position="196"/>
    </location>
</feature>
<evidence type="ECO:0000313" key="14">
    <source>
        <dbReference type="Proteomes" id="UP001497382"/>
    </source>
</evidence>
<evidence type="ECO:0000256" key="11">
    <source>
        <dbReference type="SAM" id="MobiDB-lite"/>
    </source>
</evidence>
<evidence type="ECO:0000256" key="7">
    <source>
        <dbReference type="ARBA" id="ARBA00023015"/>
    </source>
</evidence>
<dbReference type="PANTHER" id="PTHR14196">
    <property type="entry name" value="ODD-SKIPPED - RELATED"/>
    <property type="match status" value="1"/>
</dbReference>
<feature type="domain" description="C2H2-type" evidence="12">
    <location>
        <begin position="113"/>
        <end position="140"/>
    </location>
</feature>
<protein>
    <recommendedName>
        <fullName evidence="12">C2H2-type domain-containing protein</fullName>
    </recommendedName>
</protein>
<comment type="subcellular location">
    <subcellularLocation>
        <location evidence="2">Nucleus</location>
    </subcellularLocation>
</comment>
<evidence type="ECO:0000256" key="9">
    <source>
        <dbReference type="ARBA" id="ARBA00023242"/>
    </source>
</evidence>
<gene>
    <name evidence="13" type="ORF">LARSCL_LOCUS17174</name>
</gene>
<keyword evidence="4" id="KW-0677">Repeat</keyword>
<feature type="region of interest" description="Disordered" evidence="11">
    <location>
        <begin position="1"/>
        <end position="25"/>
    </location>
</feature>
<evidence type="ECO:0000256" key="4">
    <source>
        <dbReference type="ARBA" id="ARBA00022737"/>
    </source>
</evidence>
<evidence type="ECO:0000256" key="1">
    <source>
        <dbReference type="ARBA" id="ARBA00003767"/>
    </source>
</evidence>
<dbReference type="PROSITE" id="PS50157">
    <property type="entry name" value="ZINC_FINGER_C2H2_2"/>
    <property type="match status" value="5"/>
</dbReference>
<keyword evidence="14" id="KW-1185">Reference proteome</keyword>
<keyword evidence="9" id="KW-0539">Nucleus</keyword>
<feature type="compositionally biased region" description="Polar residues" evidence="11">
    <location>
        <begin position="1"/>
        <end position="12"/>
    </location>
</feature>
<dbReference type="SUPFAM" id="SSF57667">
    <property type="entry name" value="beta-beta-alpha zinc fingers"/>
    <property type="match status" value="3"/>
</dbReference>
<feature type="domain" description="C2H2-type" evidence="12">
    <location>
        <begin position="141"/>
        <end position="168"/>
    </location>
</feature>
<keyword evidence="3" id="KW-0479">Metal-binding</keyword>
<reference evidence="13 14" key="1">
    <citation type="submission" date="2024-04" db="EMBL/GenBank/DDBJ databases">
        <authorList>
            <person name="Rising A."/>
            <person name="Reimegard J."/>
            <person name="Sonavane S."/>
            <person name="Akerstrom W."/>
            <person name="Nylinder S."/>
            <person name="Hedman E."/>
            <person name="Kallberg Y."/>
        </authorList>
    </citation>
    <scope>NUCLEOTIDE SEQUENCE [LARGE SCALE GENOMIC DNA]</scope>
</reference>
<dbReference type="FunFam" id="3.30.160.60:FF:000130">
    <property type="entry name" value="Spalt-like transcription factor 4"/>
    <property type="match status" value="1"/>
</dbReference>
<keyword evidence="7" id="KW-0805">Transcription regulation</keyword>
<evidence type="ECO:0000256" key="5">
    <source>
        <dbReference type="ARBA" id="ARBA00022771"/>
    </source>
</evidence>
<dbReference type="FunFam" id="3.30.160.60:FF:001289">
    <property type="entry name" value="Zinc finger protein 574"/>
    <property type="match status" value="1"/>
</dbReference>
<keyword evidence="6" id="KW-0862">Zinc</keyword>
<evidence type="ECO:0000256" key="3">
    <source>
        <dbReference type="ARBA" id="ARBA00022723"/>
    </source>
</evidence>
<name>A0AAV2B672_9ARAC</name>
<dbReference type="Gene3D" id="3.30.160.60">
    <property type="entry name" value="Classic Zinc Finger"/>
    <property type="match status" value="6"/>
</dbReference>
<evidence type="ECO:0000256" key="6">
    <source>
        <dbReference type="ARBA" id="ARBA00022833"/>
    </source>
</evidence>
<dbReference type="GO" id="GO:0005634">
    <property type="term" value="C:nucleus"/>
    <property type="evidence" value="ECO:0007669"/>
    <property type="project" value="UniProtKB-SubCell"/>
</dbReference>
<evidence type="ECO:0000256" key="2">
    <source>
        <dbReference type="ARBA" id="ARBA00004123"/>
    </source>
</evidence>